<comment type="caution">
    <text evidence="2">The sequence shown here is derived from an EMBL/GenBank/DDBJ whole genome shotgun (WGS) entry which is preliminary data.</text>
</comment>
<proteinExistence type="predicted"/>
<gene>
    <name evidence="2" type="ORF">Tci_932889</name>
</gene>
<feature type="non-terminal residue" evidence="2">
    <location>
        <position position="79"/>
    </location>
</feature>
<feature type="non-terminal residue" evidence="2">
    <location>
        <position position="1"/>
    </location>
</feature>
<sequence>GPGAAEHHRAGLRHLGAQDRLSDRLHDLHPVPDHRPGDFQRADGHGHDDAVAADHLPAVQDHAVRARGRLGPHHRHAGR</sequence>
<accession>A0A699XRE3</accession>
<evidence type="ECO:0000256" key="1">
    <source>
        <dbReference type="SAM" id="MobiDB-lite"/>
    </source>
</evidence>
<evidence type="ECO:0000313" key="2">
    <source>
        <dbReference type="EMBL" id="GFD60920.1"/>
    </source>
</evidence>
<dbReference type="AlphaFoldDB" id="A0A699XRE3"/>
<name>A0A699XRE3_TANCI</name>
<organism evidence="2">
    <name type="scientific">Tanacetum cinerariifolium</name>
    <name type="common">Dalmatian daisy</name>
    <name type="synonym">Chrysanthemum cinerariifolium</name>
    <dbReference type="NCBI Taxonomy" id="118510"/>
    <lineage>
        <taxon>Eukaryota</taxon>
        <taxon>Viridiplantae</taxon>
        <taxon>Streptophyta</taxon>
        <taxon>Embryophyta</taxon>
        <taxon>Tracheophyta</taxon>
        <taxon>Spermatophyta</taxon>
        <taxon>Magnoliopsida</taxon>
        <taxon>eudicotyledons</taxon>
        <taxon>Gunneridae</taxon>
        <taxon>Pentapetalae</taxon>
        <taxon>asterids</taxon>
        <taxon>campanulids</taxon>
        <taxon>Asterales</taxon>
        <taxon>Asteraceae</taxon>
        <taxon>Asteroideae</taxon>
        <taxon>Anthemideae</taxon>
        <taxon>Anthemidinae</taxon>
        <taxon>Tanacetum</taxon>
    </lineage>
</organism>
<reference evidence="2" key="1">
    <citation type="journal article" date="2019" name="Sci. Rep.">
        <title>Draft genome of Tanacetum cinerariifolium, the natural source of mosquito coil.</title>
        <authorList>
            <person name="Yamashiro T."/>
            <person name="Shiraishi A."/>
            <person name="Satake H."/>
            <person name="Nakayama K."/>
        </authorList>
    </citation>
    <scope>NUCLEOTIDE SEQUENCE</scope>
</reference>
<protein>
    <submittedName>
        <fullName evidence="2">Uncharacterized protein</fullName>
    </submittedName>
</protein>
<dbReference type="EMBL" id="BKCJ011884535">
    <property type="protein sequence ID" value="GFD60920.1"/>
    <property type="molecule type" value="Genomic_DNA"/>
</dbReference>
<feature type="compositionally biased region" description="Basic and acidic residues" evidence="1">
    <location>
        <begin position="29"/>
        <end position="52"/>
    </location>
</feature>
<feature type="region of interest" description="Disordered" evidence="1">
    <location>
        <begin position="29"/>
        <end position="79"/>
    </location>
</feature>
<feature type="compositionally biased region" description="Basic residues" evidence="1">
    <location>
        <begin position="65"/>
        <end position="79"/>
    </location>
</feature>